<evidence type="ECO:0000313" key="1">
    <source>
        <dbReference type="EMBL" id="SNZ20703.1"/>
    </source>
</evidence>
<dbReference type="InterPro" id="IPR006439">
    <property type="entry name" value="HAD-SF_hydro_IA"/>
</dbReference>
<organism evidence="1 2">
    <name type="scientific">Cohaesibacter gelatinilyticus</name>
    <dbReference type="NCBI Taxonomy" id="372072"/>
    <lineage>
        <taxon>Bacteria</taxon>
        <taxon>Pseudomonadati</taxon>
        <taxon>Pseudomonadota</taxon>
        <taxon>Alphaproteobacteria</taxon>
        <taxon>Hyphomicrobiales</taxon>
        <taxon>Cohaesibacteraceae</taxon>
    </lineage>
</organism>
<protein>
    <submittedName>
        <fullName evidence="1">2-haloacid dehalogenase</fullName>
    </submittedName>
</protein>
<keyword evidence="2" id="KW-1185">Reference proteome</keyword>
<gene>
    <name evidence="1" type="ORF">SAMN06265368_3813</name>
</gene>
<dbReference type="AlphaFoldDB" id="A0A285PHE9"/>
<dbReference type="Gene3D" id="3.40.50.1000">
    <property type="entry name" value="HAD superfamily/HAD-like"/>
    <property type="match status" value="1"/>
</dbReference>
<dbReference type="CDD" id="cd02603">
    <property type="entry name" value="HAD_sEH-N_like"/>
    <property type="match status" value="1"/>
</dbReference>
<dbReference type="RefSeq" id="WP_097155063.1">
    <property type="nucleotide sequence ID" value="NZ_OBEL01000005.1"/>
</dbReference>
<evidence type="ECO:0000313" key="2">
    <source>
        <dbReference type="Proteomes" id="UP000219439"/>
    </source>
</evidence>
<dbReference type="PANTHER" id="PTHR43611">
    <property type="entry name" value="ALPHA-D-GLUCOSE 1-PHOSPHATE PHOSPHATASE"/>
    <property type="match status" value="1"/>
</dbReference>
<dbReference type="OrthoDB" id="9807742at2"/>
<dbReference type="Pfam" id="PF00702">
    <property type="entry name" value="Hydrolase"/>
    <property type="match status" value="1"/>
</dbReference>
<dbReference type="InterPro" id="IPR036412">
    <property type="entry name" value="HAD-like_sf"/>
</dbReference>
<dbReference type="Proteomes" id="UP000219439">
    <property type="component" value="Unassembled WGS sequence"/>
</dbReference>
<dbReference type="SFLD" id="SFLDS00003">
    <property type="entry name" value="Haloacid_Dehalogenase"/>
    <property type="match status" value="1"/>
</dbReference>
<name>A0A285PHE9_9HYPH</name>
<dbReference type="SUPFAM" id="SSF56784">
    <property type="entry name" value="HAD-like"/>
    <property type="match status" value="1"/>
</dbReference>
<reference evidence="1 2" key="1">
    <citation type="submission" date="2017-09" db="EMBL/GenBank/DDBJ databases">
        <authorList>
            <person name="Ehlers B."/>
            <person name="Leendertz F.H."/>
        </authorList>
    </citation>
    <scope>NUCLEOTIDE SEQUENCE [LARGE SCALE GENOMIC DNA]</scope>
    <source>
        <strain evidence="1 2">DSM 18289</strain>
    </source>
</reference>
<dbReference type="NCBIfam" id="TIGR01509">
    <property type="entry name" value="HAD-SF-IA-v3"/>
    <property type="match status" value="1"/>
</dbReference>
<dbReference type="EMBL" id="OBEL01000005">
    <property type="protein sequence ID" value="SNZ20703.1"/>
    <property type="molecule type" value="Genomic_DNA"/>
</dbReference>
<proteinExistence type="predicted"/>
<dbReference type="SFLD" id="SFLDG01129">
    <property type="entry name" value="C1.5:_HAD__Beta-PGM__Phosphata"/>
    <property type="match status" value="1"/>
</dbReference>
<dbReference type="Gene3D" id="1.10.150.240">
    <property type="entry name" value="Putative phosphatase, domain 2"/>
    <property type="match status" value="1"/>
</dbReference>
<dbReference type="PANTHER" id="PTHR43611:SF3">
    <property type="entry name" value="FLAVIN MONONUCLEOTIDE HYDROLASE 1, CHLOROPLATIC"/>
    <property type="match status" value="1"/>
</dbReference>
<accession>A0A285PHE9</accession>
<dbReference type="InterPro" id="IPR023198">
    <property type="entry name" value="PGP-like_dom2"/>
</dbReference>
<sequence>MSAPISAIIFDIGNVLIQWDMRLLYRKLFPDEEAINRFIDETDLWAWNLEQDRGRDWNTAEEELVARAPHYENEIRAFRSRWHEMVPGPVSGTVAIKESLKEQAVPLYAITNFASDTFIETQQRFPFLYEFEDIIVSGEERLIKPDKAIYNMLLQRNGLRAEECLFIDDSVANIEGARQVGLQTHHFIKPELLGQDLRTRGFPI</sequence>
<dbReference type="InterPro" id="IPR023214">
    <property type="entry name" value="HAD_sf"/>
</dbReference>